<evidence type="ECO:0000313" key="9">
    <source>
        <dbReference type="EMBL" id="MFC6879159.1"/>
    </source>
</evidence>
<feature type="transmembrane region" description="Helical" evidence="7">
    <location>
        <begin position="361"/>
        <end position="385"/>
    </location>
</feature>
<dbReference type="Pfam" id="PF02687">
    <property type="entry name" value="FtsX"/>
    <property type="match status" value="2"/>
</dbReference>
<keyword evidence="2" id="KW-1003">Cell membrane</keyword>
<feature type="transmembrane region" description="Helical" evidence="7">
    <location>
        <begin position="719"/>
        <end position="741"/>
    </location>
</feature>
<sequence length="844" mass="85539">MLRLALSTVRTRRFGFAGSFVAVALAVALVCAWFTLLLSGLASAPAVDRFGAAPLVVRMDPALTVRTGSGQNADRERVPLDQRPRLPADAVERVRKTEGVRDVIPDTPFYAQVVGRDGAPVPGPGGGPSLGHAWRAAALTPFTARAGRAPAGPDEVVLDADLARRAGASPGGTVRVVTAAGTRAMRVAGVASPPGRSGLPGQAALFFGRAAQVPPQFLGVVPEAGADPDALAVRLRSAGGEVLTGRDAARAGSPEIGDRLEYATQFLGPMGGIGLFLAVFVIAGTFGLSILQRGREIALLRAVGATPWQVRRMLVAEACAVALAAAVPGCLLGLPLAHLVLRLMVGNGIAPADLHLSAGVLPFAVATGTGLAVSLLAVVLSAHHAARVRATEALREAAAPRRTMPLPRLLLGLAALGGAAPVHLLSQRVGGEVGVAFQYLTVMILMAAAVALSPLLARLLTPAAGAAVAAAARTTGWLAAAGSRAAVRRVASAASAVMLGTALASTALLVADSIESAAEAQSGERVVADRVLVPRDAPGLPASVADQARALPGVAAVSPLRSTTFVSKVLGAPEAMVAQGVAPDAVGAVLAPGVRAGGLAALAGPGTVAVSRTHARERGWSVGSRVRGWLGDGTRADLRVVAVYDRSLGLGDFLLDRSALSGHLHERLDDAVLVRARAGADLDAELGALAARTPTVEVLDAAAYARLARSGLAQSTTNVYVVLGLLVAFSAVSIVNTCVMGTAERAREFALLRLVGASRGQVVRTICLETTIVAVIGTVVGSTIGLAALAGASGALTGSLAPHVPLERFAVVLAGVAVLVLLVSVLPAAMVVRYRPAEALGRRE</sequence>
<evidence type="ECO:0000256" key="2">
    <source>
        <dbReference type="ARBA" id="ARBA00022475"/>
    </source>
</evidence>
<evidence type="ECO:0000256" key="4">
    <source>
        <dbReference type="ARBA" id="ARBA00022989"/>
    </source>
</evidence>
<comment type="caution">
    <text evidence="9">The sequence shown here is derived from an EMBL/GenBank/DDBJ whole genome shotgun (WGS) entry which is preliminary data.</text>
</comment>
<organism evidence="9 10">
    <name type="scientific">Actinomadura yumaensis</name>
    <dbReference type="NCBI Taxonomy" id="111807"/>
    <lineage>
        <taxon>Bacteria</taxon>
        <taxon>Bacillati</taxon>
        <taxon>Actinomycetota</taxon>
        <taxon>Actinomycetes</taxon>
        <taxon>Streptosporangiales</taxon>
        <taxon>Thermomonosporaceae</taxon>
        <taxon>Actinomadura</taxon>
    </lineage>
</organism>
<feature type="transmembrane region" description="Helical" evidence="7">
    <location>
        <begin position="490"/>
        <end position="511"/>
    </location>
</feature>
<protein>
    <submittedName>
        <fullName evidence="9">FtsX-like permease family protein</fullName>
    </submittedName>
</protein>
<dbReference type="EMBL" id="JBHSXS010000002">
    <property type="protein sequence ID" value="MFC6879159.1"/>
    <property type="molecule type" value="Genomic_DNA"/>
</dbReference>
<evidence type="ECO:0000256" key="5">
    <source>
        <dbReference type="ARBA" id="ARBA00023136"/>
    </source>
</evidence>
<feature type="transmembrane region" description="Helical" evidence="7">
    <location>
        <begin position="406"/>
        <end position="424"/>
    </location>
</feature>
<feature type="transmembrane region" description="Helical" evidence="7">
    <location>
        <begin position="762"/>
        <end position="789"/>
    </location>
</feature>
<dbReference type="PANTHER" id="PTHR30572">
    <property type="entry name" value="MEMBRANE COMPONENT OF TRANSPORTER-RELATED"/>
    <property type="match status" value="1"/>
</dbReference>
<name>A0ABW2CDX1_9ACTN</name>
<evidence type="ECO:0000256" key="1">
    <source>
        <dbReference type="ARBA" id="ARBA00004651"/>
    </source>
</evidence>
<feature type="domain" description="ABC3 transporter permease C-terminal" evidence="8">
    <location>
        <begin position="721"/>
        <end position="834"/>
    </location>
</feature>
<feature type="transmembrane region" description="Helical" evidence="7">
    <location>
        <begin position="809"/>
        <end position="832"/>
    </location>
</feature>
<proteinExistence type="inferred from homology"/>
<evidence type="ECO:0000256" key="3">
    <source>
        <dbReference type="ARBA" id="ARBA00022692"/>
    </source>
</evidence>
<evidence type="ECO:0000256" key="6">
    <source>
        <dbReference type="ARBA" id="ARBA00038076"/>
    </source>
</evidence>
<keyword evidence="5 7" id="KW-0472">Membrane</keyword>
<feature type="transmembrane region" description="Helical" evidence="7">
    <location>
        <begin position="266"/>
        <end position="291"/>
    </location>
</feature>
<keyword evidence="4 7" id="KW-1133">Transmembrane helix</keyword>
<feature type="transmembrane region" description="Helical" evidence="7">
    <location>
        <begin position="436"/>
        <end position="457"/>
    </location>
</feature>
<evidence type="ECO:0000259" key="8">
    <source>
        <dbReference type="Pfam" id="PF02687"/>
    </source>
</evidence>
<gene>
    <name evidence="9" type="ORF">ACFQKB_05195</name>
</gene>
<evidence type="ECO:0000313" key="10">
    <source>
        <dbReference type="Proteomes" id="UP001596380"/>
    </source>
</evidence>
<feature type="transmembrane region" description="Helical" evidence="7">
    <location>
        <begin position="318"/>
        <end position="341"/>
    </location>
</feature>
<keyword evidence="10" id="KW-1185">Reference proteome</keyword>
<accession>A0ABW2CDX1</accession>
<dbReference type="PANTHER" id="PTHR30572:SF4">
    <property type="entry name" value="ABC TRANSPORTER PERMEASE YTRF"/>
    <property type="match status" value="1"/>
</dbReference>
<reference evidence="10" key="1">
    <citation type="journal article" date="2019" name="Int. J. Syst. Evol. Microbiol.">
        <title>The Global Catalogue of Microorganisms (GCM) 10K type strain sequencing project: providing services to taxonomists for standard genome sequencing and annotation.</title>
        <authorList>
            <consortium name="The Broad Institute Genomics Platform"/>
            <consortium name="The Broad Institute Genome Sequencing Center for Infectious Disease"/>
            <person name="Wu L."/>
            <person name="Ma J."/>
        </authorList>
    </citation>
    <scope>NUCLEOTIDE SEQUENCE [LARGE SCALE GENOMIC DNA]</scope>
    <source>
        <strain evidence="10">JCM 3369</strain>
    </source>
</reference>
<keyword evidence="3 7" id="KW-0812">Transmembrane</keyword>
<comment type="similarity">
    <text evidence="6">Belongs to the ABC-4 integral membrane protein family.</text>
</comment>
<dbReference type="InterPro" id="IPR050250">
    <property type="entry name" value="Macrolide_Exporter_MacB"/>
</dbReference>
<dbReference type="RefSeq" id="WP_160823845.1">
    <property type="nucleotide sequence ID" value="NZ_JBHSXS010000002.1"/>
</dbReference>
<dbReference type="InterPro" id="IPR003838">
    <property type="entry name" value="ABC3_permease_C"/>
</dbReference>
<comment type="subcellular location">
    <subcellularLocation>
        <location evidence="1">Cell membrane</location>
        <topology evidence="1">Multi-pass membrane protein</topology>
    </subcellularLocation>
</comment>
<dbReference type="Proteomes" id="UP001596380">
    <property type="component" value="Unassembled WGS sequence"/>
</dbReference>
<feature type="domain" description="ABC3 transporter permease C-terminal" evidence="8">
    <location>
        <begin position="272"/>
        <end position="387"/>
    </location>
</feature>
<evidence type="ECO:0000256" key="7">
    <source>
        <dbReference type="SAM" id="Phobius"/>
    </source>
</evidence>